<evidence type="ECO:0000313" key="3">
    <source>
        <dbReference type="Proteomes" id="UP000504633"/>
    </source>
</evidence>
<feature type="region of interest" description="Disordered" evidence="1">
    <location>
        <begin position="133"/>
        <end position="207"/>
    </location>
</feature>
<dbReference type="KEGG" id="dhe:111602883"/>
<organism evidence="3 4">
    <name type="scientific">Drosophila hydei</name>
    <name type="common">Fruit fly</name>
    <dbReference type="NCBI Taxonomy" id="7224"/>
    <lineage>
        <taxon>Eukaryota</taxon>
        <taxon>Metazoa</taxon>
        <taxon>Ecdysozoa</taxon>
        <taxon>Arthropoda</taxon>
        <taxon>Hexapoda</taxon>
        <taxon>Insecta</taxon>
        <taxon>Pterygota</taxon>
        <taxon>Neoptera</taxon>
        <taxon>Endopterygota</taxon>
        <taxon>Diptera</taxon>
        <taxon>Brachycera</taxon>
        <taxon>Muscomorpha</taxon>
        <taxon>Ephydroidea</taxon>
        <taxon>Drosophilidae</taxon>
        <taxon>Drosophila</taxon>
    </lineage>
</organism>
<feature type="compositionally biased region" description="Acidic residues" evidence="1">
    <location>
        <begin position="91"/>
        <end position="100"/>
    </location>
</feature>
<proteinExistence type="predicted"/>
<feature type="compositionally biased region" description="Low complexity" evidence="1">
    <location>
        <begin position="185"/>
        <end position="194"/>
    </location>
</feature>
<dbReference type="OMA" id="KRQVGYR"/>
<keyword evidence="3" id="KW-1185">Reference proteome</keyword>
<reference evidence="4" key="1">
    <citation type="submission" date="2025-08" db="UniProtKB">
        <authorList>
            <consortium name="RefSeq"/>
        </authorList>
    </citation>
    <scope>IDENTIFICATION</scope>
    <source>
        <strain evidence="4">15085-1641.00</strain>
        <tissue evidence="4">Whole body</tissue>
    </source>
</reference>
<feature type="compositionally biased region" description="Acidic residues" evidence="1">
    <location>
        <begin position="196"/>
        <end position="207"/>
    </location>
</feature>
<dbReference type="InterPro" id="IPR027911">
    <property type="entry name" value="DUF4604"/>
</dbReference>
<gene>
    <name evidence="4" type="primary">LOC111602883</name>
</gene>
<feature type="region of interest" description="Disordered" evidence="1">
    <location>
        <begin position="80"/>
        <end position="121"/>
    </location>
</feature>
<feature type="compositionally biased region" description="Basic and acidic residues" evidence="1">
    <location>
        <begin position="133"/>
        <end position="143"/>
    </location>
</feature>
<evidence type="ECO:0000256" key="1">
    <source>
        <dbReference type="SAM" id="MobiDB-lite"/>
    </source>
</evidence>
<dbReference type="AlphaFoldDB" id="A0A6J1MB65"/>
<sequence length="207" mass="23805">MVIEVRFTTLVRTAVQSEKQTAATKIERKAQLENIKRNRIFYTYVFIAMSKRNNITYVKPQEPSFLAKLKAEIGYKEGPTVETKRQRLEEGDQDQEDYDSSEERPEREDEKPQIVVLARGDLTADEVALEQQRIAKEEAERPADLSQPIVFKQRVKQPKIQTEDETEKSDKPQKSKDKKSKKSKSSSSSSSKLSFNEDEEDAEAGEE</sequence>
<feature type="domain" description="DUF4604" evidence="2">
    <location>
        <begin position="53"/>
        <end position="199"/>
    </location>
</feature>
<dbReference type="GeneID" id="111602883"/>
<dbReference type="Proteomes" id="UP000504633">
    <property type="component" value="Unplaced"/>
</dbReference>
<protein>
    <submittedName>
        <fullName evidence="4">Uncharacterized protein KIAA1143 homolog</fullName>
    </submittedName>
</protein>
<dbReference type="InterPro" id="IPR040219">
    <property type="entry name" value="KIAA1143-like"/>
</dbReference>
<feature type="compositionally biased region" description="Basic and acidic residues" evidence="1">
    <location>
        <begin position="101"/>
        <end position="112"/>
    </location>
</feature>
<dbReference type="OrthoDB" id="10043580at2759"/>
<dbReference type="PANTHER" id="PTHR31195">
    <property type="entry name" value="GEO02494P1"/>
    <property type="match status" value="1"/>
</dbReference>
<dbReference type="PANTHER" id="PTHR31195:SF2">
    <property type="entry name" value="GEO02494P1"/>
    <property type="match status" value="1"/>
</dbReference>
<dbReference type="RefSeq" id="XP_023175983.2">
    <property type="nucleotide sequence ID" value="XM_023320215.2"/>
</dbReference>
<accession>A0A6J1MB65</accession>
<evidence type="ECO:0000259" key="2">
    <source>
        <dbReference type="Pfam" id="PF15377"/>
    </source>
</evidence>
<evidence type="ECO:0000313" key="4">
    <source>
        <dbReference type="RefSeq" id="XP_023175983.2"/>
    </source>
</evidence>
<dbReference type="Pfam" id="PF15377">
    <property type="entry name" value="DUF4604"/>
    <property type="match status" value="1"/>
</dbReference>
<name>A0A6J1MB65_DROHY</name>